<dbReference type="NCBIfam" id="NF047593">
    <property type="entry name" value="IS66_ISAeme5_TnpA"/>
    <property type="match status" value="1"/>
</dbReference>
<evidence type="ECO:0000313" key="1">
    <source>
        <dbReference type="EMBL" id="AWB32725.1"/>
    </source>
</evidence>
<dbReference type="AlphaFoldDB" id="A0A2R4XG03"/>
<dbReference type="RefSeq" id="WP_108620166.1">
    <property type="nucleotide sequence ID" value="NZ_CP028901.1"/>
</dbReference>
<accession>A0A2R4XG03</accession>
<dbReference type="KEGG" id="boz:DBV39_02225"/>
<protein>
    <submittedName>
        <fullName evidence="1">Cobyrinic acid ac-diamide synthase</fullName>
    </submittedName>
</protein>
<keyword evidence="2" id="KW-1185">Reference proteome</keyword>
<name>A0A2R4XG03_9BURK</name>
<organism evidence="1 2">
    <name type="scientific">Orrella marina</name>
    <dbReference type="NCBI Taxonomy" id="2163011"/>
    <lineage>
        <taxon>Bacteria</taxon>
        <taxon>Pseudomonadati</taxon>
        <taxon>Pseudomonadota</taxon>
        <taxon>Betaproteobacteria</taxon>
        <taxon>Burkholderiales</taxon>
        <taxon>Alcaligenaceae</taxon>
        <taxon>Orrella</taxon>
    </lineage>
</organism>
<evidence type="ECO:0000313" key="2">
    <source>
        <dbReference type="Proteomes" id="UP000244571"/>
    </source>
</evidence>
<dbReference type="EMBL" id="CP028901">
    <property type="protein sequence ID" value="AWB32725.1"/>
    <property type="molecule type" value="Genomic_DNA"/>
</dbReference>
<reference evidence="1 2" key="1">
    <citation type="submission" date="2018-04" db="EMBL/GenBank/DDBJ databases">
        <title>Bordetella sp. HZ20 isolated from seawater.</title>
        <authorList>
            <person name="Sun C."/>
        </authorList>
    </citation>
    <scope>NUCLEOTIDE SEQUENCE [LARGE SCALE GENOMIC DNA]</scope>
    <source>
        <strain evidence="1 2">HZ20</strain>
    </source>
</reference>
<dbReference type="Proteomes" id="UP000244571">
    <property type="component" value="Chromosome"/>
</dbReference>
<dbReference type="OrthoDB" id="8526851at2"/>
<sequence length="112" mass="12927">MSETEQFWRKHLDAIDASGLTTKVYAEQNQLKAIELYKWRNHFRRQAERSRKQQSGFMRVNLKSVQSRPAPLATSRPGIACTIILDDMRIELAKLPPANWLRSLCLTAQGDQ</sequence>
<proteinExistence type="predicted"/>
<gene>
    <name evidence="1" type="ORF">DBV39_02225</name>
</gene>